<dbReference type="Gene3D" id="3.30.160.20">
    <property type="match status" value="1"/>
</dbReference>
<evidence type="ECO:0000256" key="4">
    <source>
        <dbReference type="ARBA" id="ARBA00022884"/>
    </source>
</evidence>
<accession>A0A2H3JW38</accession>
<sequence length="354" mass="38948">MYIKRVLFQITQPQRSSSVHSSLSSSMVVMTIRQDGTSFLSNSKPILCPDLDSDDLPPLPEIKSDDIRLQVYTHRSYFARPTHMFEDMPDDPSPDNEKLEHLGDSVLSLVVTSLMREEFPLVRVGPSTKMRALVVGNPTLADLSLKYRLPEKLRMHPAQAITLRVSTNIQADLFEAFVGGLYMDRGLEVVRAWLYPLLRPYLHDAYRHVRIQHGLPPEPPPHASPSPPAPPPASAHPEPPRTASSIGHLSLFNQHLQQQGKAIEWVWADSAGQGSRTTPIWVVRAMVDNACLGGGRGSTKKAAKNEAAKEGLRNLGIDVSCVHSDSYETRSASDGERGSSLAAQNARLVSASSL</sequence>
<dbReference type="STRING" id="742152.A0A2H3JW38"/>
<keyword evidence="3" id="KW-0378">Hydrolase</keyword>
<evidence type="ECO:0000259" key="7">
    <source>
        <dbReference type="PROSITE" id="PS50137"/>
    </source>
</evidence>
<evidence type="ECO:0000259" key="8">
    <source>
        <dbReference type="PROSITE" id="PS50142"/>
    </source>
</evidence>
<keyword evidence="4 5" id="KW-0694">RNA-binding</keyword>
<dbReference type="SUPFAM" id="SSF69065">
    <property type="entry name" value="RNase III domain-like"/>
    <property type="match status" value="1"/>
</dbReference>
<evidence type="ECO:0000313" key="10">
    <source>
        <dbReference type="Proteomes" id="UP000218811"/>
    </source>
</evidence>
<reference evidence="9 10" key="1">
    <citation type="journal article" date="2012" name="Science">
        <title>The Paleozoic origin of enzymatic lignin decomposition reconstructed from 31 fungal genomes.</title>
        <authorList>
            <person name="Floudas D."/>
            <person name="Binder M."/>
            <person name="Riley R."/>
            <person name="Barry K."/>
            <person name="Blanchette R.A."/>
            <person name="Henrissat B."/>
            <person name="Martinez A.T."/>
            <person name="Otillar R."/>
            <person name="Spatafora J.W."/>
            <person name="Yadav J.S."/>
            <person name="Aerts A."/>
            <person name="Benoit I."/>
            <person name="Boyd A."/>
            <person name="Carlson A."/>
            <person name="Copeland A."/>
            <person name="Coutinho P.M."/>
            <person name="de Vries R.P."/>
            <person name="Ferreira P."/>
            <person name="Findley K."/>
            <person name="Foster B."/>
            <person name="Gaskell J."/>
            <person name="Glotzer D."/>
            <person name="Gorecki P."/>
            <person name="Heitman J."/>
            <person name="Hesse C."/>
            <person name="Hori C."/>
            <person name="Igarashi K."/>
            <person name="Jurgens J.A."/>
            <person name="Kallen N."/>
            <person name="Kersten P."/>
            <person name="Kohler A."/>
            <person name="Kuees U."/>
            <person name="Kumar T.K.A."/>
            <person name="Kuo A."/>
            <person name="LaButti K."/>
            <person name="Larrondo L.F."/>
            <person name="Lindquist E."/>
            <person name="Ling A."/>
            <person name="Lombard V."/>
            <person name="Lucas S."/>
            <person name="Lundell T."/>
            <person name="Martin R."/>
            <person name="McLaughlin D.J."/>
            <person name="Morgenstern I."/>
            <person name="Morin E."/>
            <person name="Murat C."/>
            <person name="Nagy L.G."/>
            <person name="Nolan M."/>
            <person name="Ohm R.A."/>
            <person name="Patyshakuliyeva A."/>
            <person name="Rokas A."/>
            <person name="Ruiz-Duenas F.J."/>
            <person name="Sabat G."/>
            <person name="Salamov A."/>
            <person name="Samejima M."/>
            <person name="Schmutz J."/>
            <person name="Slot J.C."/>
            <person name="St John F."/>
            <person name="Stenlid J."/>
            <person name="Sun H."/>
            <person name="Sun S."/>
            <person name="Syed K."/>
            <person name="Tsang A."/>
            <person name="Wiebenga A."/>
            <person name="Young D."/>
            <person name="Pisabarro A."/>
            <person name="Eastwood D.C."/>
            <person name="Martin F."/>
            <person name="Cullen D."/>
            <person name="Grigoriev I.V."/>
            <person name="Hibbett D.S."/>
        </authorList>
    </citation>
    <scope>NUCLEOTIDE SEQUENCE [LARGE SCALE GENOMIC DNA]</scope>
    <source>
        <strain evidence="9 10">MD-104</strain>
    </source>
</reference>
<evidence type="ECO:0000256" key="3">
    <source>
        <dbReference type="ARBA" id="ARBA00022801"/>
    </source>
</evidence>
<dbReference type="InterPro" id="IPR036389">
    <property type="entry name" value="RNase_III_sf"/>
</dbReference>
<dbReference type="PROSITE" id="PS50142">
    <property type="entry name" value="RNASE_3_2"/>
    <property type="match status" value="1"/>
</dbReference>
<dbReference type="GO" id="GO:0006369">
    <property type="term" value="P:termination of RNA polymerase II transcription"/>
    <property type="evidence" value="ECO:0007669"/>
    <property type="project" value="TreeGrafter"/>
</dbReference>
<dbReference type="OMA" id="MHPAQAI"/>
<feature type="compositionally biased region" description="Pro residues" evidence="6">
    <location>
        <begin position="216"/>
        <end position="234"/>
    </location>
</feature>
<dbReference type="GO" id="GO:0003723">
    <property type="term" value="F:RNA binding"/>
    <property type="evidence" value="ECO:0007669"/>
    <property type="project" value="UniProtKB-UniRule"/>
</dbReference>
<dbReference type="AlphaFoldDB" id="A0A2H3JW38"/>
<dbReference type="Pfam" id="PF00035">
    <property type="entry name" value="dsrm"/>
    <property type="match status" value="1"/>
</dbReference>
<dbReference type="Pfam" id="PF14622">
    <property type="entry name" value="Ribonucleas_3_3"/>
    <property type="match status" value="1"/>
</dbReference>
<keyword evidence="1" id="KW-0540">Nuclease</keyword>
<feature type="region of interest" description="Disordered" evidence="6">
    <location>
        <begin position="213"/>
        <end position="245"/>
    </location>
</feature>
<proteinExistence type="predicted"/>
<keyword evidence="10" id="KW-1185">Reference proteome</keyword>
<keyword evidence="2" id="KW-0255">Endonuclease</keyword>
<dbReference type="PANTHER" id="PTHR11207:SF0">
    <property type="entry name" value="RIBONUCLEASE 3"/>
    <property type="match status" value="1"/>
</dbReference>
<dbReference type="GO" id="GO:0005654">
    <property type="term" value="C:nucleoplasm"/>
    <property type="evidence" value="ECO:0007669"/>
    <property type="project" value="TreeGrafter"/>
</dbReference>
<dbReference type="Gene3D" id="1.10.1520.10">
    <property type="entry name" value="Ribonuclease III domain"/>
    <property type="match status" value="1"/>
</dbReference>
<evidence type="ECO:0000256" key="2">
    <source>
        <dbReference type="ARBA" id="ARBA00022759"/>
    </source>
</evidence>
<organism evidence="9 10">
    <name type="scientific">Wolfiporia cocos (strain MD-104)</name>
    <name type="common">Brown rot fungus</name>
    <dbReference type="NCBI Taxonomy" id="742152"/>
    <lineage>
        <taxon>Eukaryota</taxon>
        <taxon>Fungi</taxon>
        <taxon>Dikarya</taxon>
        <taxon>Basidiomycota</taxon>
        <taxon>Agaricomycotina</taxon>
        <taxon>Agaricomycetes</taxon>
        <taxon>Polyporales</taxon>
        <taxon>Phaeolaceae</taxon>
        <taxon>Wolfiporia</taxon>
    </lineage>
</organism>
<dbReference type="PROSITE" id="PS50137">
    <property type="entry name" value="DS_RBD"/>
    <property type="match status" value="1"/>
</dbReference>
<feature type="domain" description="DRBM" evidence="7">
    <location>
        <begin position="244"/>
        <end position="317"/>
    </location>
</feature>
<evidence type="ECO:0000256" key="5">
    <source>
        <dbReference type="PROSITE-ProRule" id="PRU00266"/>
    </source>
</evidence>
<dbReference type="PANTHER" id="PTHR11207">
    <property type="entry name" value="RIBONUCLEASE III"/>
    <property type="match status" value="1"/>
</dbReference>
<dbReference type="GO" id="GO:0004525">
    <property type="term" value="F:ribonuclease III activity"/>
    <property type="evidence" value="ECO:0007669"/>
    <property type="project" value="InterPro"/>
</dbReference>
<evidence type="ECO:0000256" key="6">
    <source>
        <dbReference type="SAM" id="MobiDB-lite"/>
    </source>
</evidence>
<dbReference type="InterPro" id="IPR014720">
    <property type="entry name" value="dsRBD_dom"/>
</dbReference>
<evidence type="ECO:0000313" key="9">
    <source>
        <dbReference type="EMBL" id="PCH40934.1"/>
    </source>
</evidence>
<evidence type="ECO:0000256" key="1">
    <source>
        <dbReference type="ARBA" id="ARBA00022722"/>
    </source>
</evidence>
<protein>
    <submittedName>
        <fullName evidence="9">Ribonuclease III</fullName>
    </submittedName>
</protein>
<dbReference type="Proteomes" id="UP000218811">
    <property type="component" value="Unassembled WGS sequence"/>
</dbReference>
<dbReference type="CDD" id="cd00593">
    <property type="entry name" value="RIBOc"/>
    <property type="match status" value="1"/>
</dbReference>
<name>A0A2H3JW38_WOLCO</name>
<dbReference type="SUPFAM" id="SSF54768">
    <property type="entry name" value="dsRNA-binding domain-like"/>
    <property type="match status" value="1"/>
</dbReference>
<dbReference type="EMBL" id="KB468113">
    <property type="protein sequence ID" value="PCH40934.1"/>
    <property type="molecule type" value="Genomic_DNA"/>
</dbReference>
<dbReference type="GO" id="GO:0006364">
    <property type="term" value="P:rRNA processing"/>
    <property type="evidence" value="ECO:0007669"/>
    <property type="project" value="TreeGrafter"/>
</dbReference>
<feature type="domain" description="RNase III" evidence="8">
    <location>
        <begin position="70"/>
        <end position="186"/>
    </location>
</feature>
<dbReference type="OrthoDB" id="2392202at2759"/>
<dbReference type="GO" id="GO:0034475">
    <property type="term" value="P:U4 snRNA 3'-end processing"/>
    <property type="evidence" value="ECO:0007669"/>
    <property type="project" value="TreeGrafter"/>
</dbReference>
<dbReference type="SMART" id="SM00535">
    <property type="entry name" value="RIBOc"/>
    <property type="match status" value="1"/>
</dbReference>
<dbReference type="InterPro" id="IPR000999">
    <property type="entry name" value="RNase_III_dom"/>
</dbReference>
<gene>
    <name evidence="9" type="ORF">WOLCODRAFT_131611</name>
</gene>